<dbReference type="EMBL" id="BMAV01020891">
    <property type="protein sequence ID" value="GFY74690.1"/>
    <property type="molecule type" value="Genomic_DNA"/>
</dbReference>
<comment type="caution">
    <text evidence="5">The sequence shown here is derived from an EMBL/GenBank/DDBJ whole genome shotgun (WGS) entry which is preliminary data.</text>
</comment>
<evidence type="ECO:0000256" key="2">
    <source>
        <dbReference type="SAM" id="MobiDB-lite"/>
    </source>
</evidence>
<name>A0A8X7CQN4_9ARAC</name>
<dbReference type="GO" id="GO:0005634">
    <property type="term" value="C:nucleus"/>
    <property type="evidence" value="ECO:0007669"/>
    <property type="project" value="UniProtKB-SubCell"/>
</dbReference>
<evidence type="ECO:0000256" key="3">
    <source>
        <dbReference type="SAM" id="Phobius"/>
    </source>
</evidence>
<keyword evidence="6" id="KW-1185">Reference proteome</keyword>
<feature type="compositionally biased region" description="Basic and acidic residues" evidence="2">
    <location>
        <begin position="276"/>
        <end position="286"/>
    </location>
</feature>
<gene>
    <name evidence="5" type="primary">NCL1_35218</name>
    <name evidence="5" type="ORF">TNIN_476841</name>
</gene>
<dbReference type="GO" id="GO:0003677">
    <property type="term" value="F:DNA binding"/>
    <property type="evidence" value="ECO:0007669"/>
    <property type="project" value="InterPro"/>
</dbReference>
<feature type="domain" description="Transposase Tc1-like" evidence="4">
    <location>
        <begin position="23"/>
        <end position="94"/>
    </location>
</feature>
<keyword evidence="3" id="KW-0812">Transmembrane</keyword>
<proteinExistence type="predicted"/>
<dbReference type="SUPFAM" id="SSF46689">
    <property type="entry name" value="Homeodomain-like"/>
    <property type="match status" value="1"/>
</dbReference>
<comment type="subcellular location">
    <subcellularLocation>
        <location evidence="1">Nucleus</location>
    </subcellularLocation>
</comment>
<feature type="transmembrane region" description="Helical" evidence="3">
    <location>
        <begin position="158"/>
        <end position="181"/>
    </location>
</feature>
<dbReference type="GO" id="GO:0006313">
    <property type="term" value="P:DNA transposition"/>
    <property type="evidence" value="ECO:0007669"/>
    <property type="project" value="InterPro"/>
</dbReference>
<evidence type="ECO:0000313" key="5">
    <source>
        <dbReference type="EMBL" id="GFY74690.1"/>
    </source>
</evidence>
<keyword evidence="3" id="KW-1133">Transmembrane helix</keyword>
<dbReference type="InterPro" id="IPR009057">
    <property type="entry name" value="Homeodomain-like_sf"/>
</dbReference>
<keyword evidence="3" id="KW-0472">Membrane</keyword>
<dbReference type="OrthoDB" id="6435233at2759"/>
<organism evidence="5 6">
    <name type="scientific">Trichonephila inaurata madagascariensis</name>
    <dbReference type="NCBI Taxonomy" id="2747483"/>
    <lineage>
        <taxon>Eukaryota</taxon>
        <taxon>Metazoa</taxon>
        <taxon>Ecdysozoa</taxon>
        <taxon>Arthropoda</taxon>
        <taxon>Chelicerata</taxon>
        <taxon>Arachnida</taxon>
        <taxon>Araneae</taxon>
        <taxon>Araneomorphae</taxon>
        <taxon>Entelegynae</taxon>
        <taxon>Araneoidea</taxon>
        <taxon>Nephilidae</taxon>
        <taxon>Trichonephila</taxon>
        <taxon>Trichonephila inaurata</taxon>
    </lineage>
</organism>
<reference evidence="5" key="1">
    <citation type="submission" date="2020-08" db="EMBL/GenBank/DDBJ databases">
        <title>Multicomponent nature underlies the extraordinary mechanical properties of spider dragline silk.</title>
        <authorList>
            <person name="Kono N."/>
            <person name="Nakamura H."/>
            <person name="Mori M."/>
            <person name="Yoshida Y."/>
            <person name="Ohtoshi R."/>
            <person name="Malay A.D."/>
            <person name="Moran D.A.P."/>
            <person name="Tomita M."/>
            <person name="Numata K."/>
            <person name="Arakawa K."/>
        </authorList>
    </citation>
    <scope>NUCLEOTIDE SEQUENCE</scope>
</reference>
<dbReference type="InterPro" id="IPR036397">
    <property type="entry name" value="RNaseH_sf"/>
</dbReference>
<feature type="region of interest" description="Disordered" evidence="2">
    <location>
        <begin position="252"/>
        <end position="286"/>
    </location>
</feature>
<sequence>MRGNVLNKSRCGRPHKLSDRDARAIVRKVKKNPKISAPKLADQIATASGKKVHPETVRRILRSGGYNDRVSSKKPFISSVNQQKRLDFASSHVDKDFDFWKTVVFTDESKFNVFRSDGMYIVNPPFPIMVKPVFDDDDGGYKWDNSTLIVPDMYNYKLSFFLTLMTFIGGLALGLIFYWLYLYMFKKYITTHLEDDHSMSDGGINLYLVGYGYGPIHDPPPDYASVMAGESVGGTSRFDRGVFGFVKRIFGRSSDGSEDGTIEEEAPPSYSSVIENLERDLSNRQH</sequence>
<dbReference type="InterPro" id="IPR002492">
    <property type="entry name" value="Transposase_Tc1-like"/>
</dbReference>
<dbReference type="Proteomes" id="UP000886998">
    <property type="component" value="Unassembled WGS sequence"/>
</dbReference>
<evidence type="ECO:0000313" key="6">
    <source>
        <dbReference type="Proteomes" id="UP000886998"/>
    </source>
</evidence>
<evidence type="ECO:0000256" key="1">
    <source>
        <dbReference type="ARBA" id="ARBA00004123"/>
    </source>
</evidence>
<dbReference type="GO" id="GO:0015074">
    <property type="term" value="P:DNA integration"/>
    <property type="evidence" value="ECO:0007669"/>
    <property type="project" value="InterPro"/>
</dbReference>
<accession>A0A8X7CQN4</accession>
<dbReference type="Gene3D" id="3.30.420.10">
    <property type="entry name" value="Ribonuclease H-like superfamily/Ribonuclease H"/>
    <property type="match status" value="1"/>
</dbReference>
<dbReference type="Pfam" id="PF01498">
    <property type="entry name" value="HTH_Tnp_Tc3_2"/>
    <property type="match status" value="1"/>
</dbReference>
<feature type="compositionally biased region" description="Acidic residues" evidence="2">
    <location>
        <begin position="256"/>
        <end position="266"/>
    </location>
</feature>
<evidence type="ECO:0000259" key="4">
    <source>
        <dbReference type="Pfam" id="PF01498"/>
    </source>
</evidence>
<protein>
    <recommendedName>
        <fullName evidence="4">Transposase Tc1-like domain-containing protein</fullName>
    </recommendedName>
</protein>
<dbReference type="AlphaFoldDB" id="A0A8X7CQN4"/>